<keyword evidence="3" id="KW-1185">Reference proteome</keyword>
<reference evidence="2 3" key="1">
    <citation type="journal article" date="2018" name="Sci. Data">
        <title>The draft genome sequence of cork oak.</title>
        <authorList>
            <person name="Ramos A.M."/>
            <person name="Usie A."/>
            <person name="Barbosa P."/>
            <person name="Barros P.M."/>
            <person name="Capote T."/>
            <person name="Chaves I."/>
            <person name="Simoes F."/>
            <person name="Abreu I."/>
            <person name="Carrasquinho I."/>
            <person name="Faro C."/>
            <person name="Guimaraes J.B."/>
            <person name="Mendonca D."/>
            <person name="Nobrega F."/>
            <person name="Rodrigues L."/>
            <person name="Saibo N.J.M."/>
            <person name="Varela M.C."/>
            <person name="Egas C."/>
            <person name="Matos J."/>
            <person name="Miguel C.M."/>
            <person name="Oliveira M.M."/>
            <person name="Ricardo C.P."/>
            <person name="Goncalves S."/>
        </authorList>
    </citation>
    <scope>NUCLEOTIDE SEQUENCE [LARGE SCALE GENOMIC DNA]</scope>
    <source>
        <strain evidence="3">cv. HL8</strain>
    </source>
</reference>
<keyword evidence="1" id="KW-0812">Transmembrane</keyword>
<feature type="non-terminal residue" evidence="2">
    <location>
        <position position="236"/>
    </location>
</feature>
<gene>
    <name evidence="2" type="ORF">CFP56_024526</name>
</gene>
<feature type="transmembrane region" description="Helical" evidence="1">
    <location>
        <begin position="197"/>
        <end position="217"/>
    </location>
</feature>
<evidence type="ECO:0000313" key="3">
    <source>
        <dbReference type="Proteomes" id="UP000237347"/>
    </source>
</evidence>
<proteinExistence type="predicted"/>
<comment type="caution">
    <text evidence="2">The sequence shown here is derived from an EMBL/GenBank/DDBJ whole genome shotgun (WGS) entry which is preliminary data.</text>
</comment>
<keyword evidence="1" id="KW-1133">Transmembrane helix</keyword>
<accession>A0AAW0LZ24</accession>
<keyword evidence="1" id="KW-0472">Membrane</keyword>
<dbReference type="AlphaFoldDB" id="A0AAW0LZ24"/>
<dbReference type="Proteomes" id="UP000237347">
    <property type="component" value="Unassembled WGS sequence"/>
</dbReference>
<evidence type="ECO:0000313" key="2">
    <source>
        <dbReference type="EMBL" id="KAK7856268.1"/>
    </source>
</evidence>
<protein>
    <submittedName>
        <fullName evidence="2">Uncharacterized protein</fullName>
    </submittedName>
</protein>
<dbReference type="EMBL" id="PKMF04000038">
    <property type="protein sequence ID" value="KAK7856268.1"/>
    <property type="molecule type" value="Genomic_DNA"/>
</dbReference>
<organism evidence="2 3">
    <name type="scientific">Quercus suber</name>
    <name type="common">Cork oak</name>
    <dbReference type="NCBI Taxonomy" id="58331"/>
    <lineage>
        <taxon>Eukaryota</taxon>
        <taxon>Viridiplantae</taxon>
        <taxon>Streptophyta</taxon>
        <taxon>Embryophyta</taxon>
        <taxon>Tracheophyta</taxon>
        <taxon>Spermatophyta</taxon>
        <taxon>Magnoliopsida</taxon>
        <taxon>eudicotyledons</taxon>
        <taxon>Gunneridae</taxon>
        <taxon>Pentapetalae</taxon>
        <taxon>rosids</taxon>
        <taxon>fabids</taxon>
        <taxon>Fagales</taxon>
        <taxon>Fagaceae</taxon>
        <taxon>Quercus</taxon>
    </lineage>
</organism>
<evidence type="ECO:0000256" key="1">
    <source>
        <dbReference type="SAM" id="Phobius"/>
    </source>
</evidence>
<sequence>MWHDNIYWTSGSLERGHFTSSFSGISDSYYNFSYMSNENETFFNYSVETSFTKSPRLVIDYLGRLSDDRGILVDCISRFSGSSKMERCMPAQLPGGSLERGHFTSSFSGISDSYYNFSYMSNENETFFNYSVETSFTKSPRLVIDYLGRLSDDRGILVDCISRFSGSSKMERCMPAQLPGLLVHVANKEENRRANRWWRWLIMAGGAIIISFILATTNNFSAENKLREDGFGLVSK</sequence>
<name>A0AAW0LZ24_QUESU</name>